<dbReference type="AlphaFoldDB" id="E4UWK2"/>
<dbReference type="InterPro" id="IPR001425">
    <property type="entry name" value="Arc/bac/fun_rhodopsins"/>
</dbReference>
<dbReference type="GO" id="GO:0005783">
    <property type="term" value="C:endoplasmic reticulum"/>
    <property type="evidence" value="ECO:0007669"/>
    <property type="project" value="TreeGrafter"/>
</dbReference>
<dbReference type="Pfam" id="PF01036">
    <property type="entry name" value="Bac_rhodopsin"/>
    <property type="match status" value="1"/>
</dbReference>
<organism evidence="8">
    <name type="scientific">Arthroderma gypseum (strain ATCC MYA-4604 / CBS 118893)</name>
    <name type="common">Microsporum gypseum</name>
    <dbReference type="NCBI Taxonomy" id="535722"/>
    <lineage>
        <taxon>Eukaryota</taxon>
        <taxon>Fungi</taxon>
        <taxon>Dikarya</taxon>
        <taxon>Ascomycota</taxon>
        <taxon>Pezizomycotina</taxon>
        <taxon>Eurotiomycetes</taxon>
        <taxon>Eurotiomycetidae</taxon>
        <taxon>Onygenales</taxon>
        <taxon>Arthrodermataceae</taxon>
        <taxon>Nannizzia</taxon>
    </lineage>
</organism>
<evidence type="ECO:0008006" key="9">
    <source>
        <dbReference type="Google" id="ProtNLM"/>
    </source>
</evidence>
<dbReference type="Gene3D" id="1.20.1070.10">
    <property type="entry name" value="Rhodopsin 7-helix transmembrane proteins"/>
    <property type="match status" value="1"/>
</dbReference>
<dbReference type="RefSeq" id="XP_003172169.1">
    <property type="nucleotide sequence ID" value="XM_003172121.1"/>
</dbReference>
<evidence type="ECO:0000256" key="6">
    <source>
        <dbReference type="SAM" id="Phobius"/>
    </source>
</evidence>
<dbReference type="PANTHER" id="PTHR28286:SF1">
    <property type="entry name" value="30 KDA HEAT SHOCK PROTEIN-RELATED"/>
    <property type="match status" value="1"/>
</dbReference>
<evidence type="ECO:0000256" key="3">
    <source>
        <dbReference type="ARBA" id="ARBA00022692"/>
    </source>
</evidence>
<evidence type="ECO:0000313" key="7">
    <source>
        <dbReference type="EMBL" id="EFR01758.1"/>
    </source>
</evidence>
<keyword evidence="4 6" id="KW-1133">Transmembrane helix</keyword>
<proteinExistence type="inferred from homology"/>
<dbReference type="HOGENOM" id="CLU_054785_2_1_1"/>
<dbReference type="InterPro" id="IPR043476">
    <property type="entry name" value="Yro2-like_7TM"/>
</dbReference>
<evidence type="ECO:0000256" key="2">
    <source>
        <dbReference type="ARBA" id="ARBA00008130"/>
    </source>
</evidence>
<evidence type="ECO:0000256" key="4">
    <source>
        <dbReference type="ARBA" id="ARBA00022989"/>
    </source>
</evidence>
<name>E4UWK2_ARTGP</name>
<gene>
    <name evidence="7" type="ORF">MGYG_04761</name>
</gene>
<feature type="transmembrane region" description="Helical" evidence="6">
    <location>
        <begin position="232"/>
        <end position="254"/>
    </location>
</feature>
<dbReference type="PANTHER" id="PTHR28286">
    <property type="match status" value="1"/>
</dbReference>
<dbReference type="EMBL" id="DS989825">
    <property type="protein sequence ID" value="EFR01758.1"/>
    <property type="molecule type" value="Genomic_DNA"/>
</dbReference>
<dbReference type="Proteomes" id="UP000002669">
    <property type="component" value="Unassembled WGS sequence"/>
</dbReference>
<dbReference type="OMA" id="MPWPTIL"/>
<feature type="transmembrane region" description="Helical" evidence="6">
    <location>
        <begin position="137"/>
        <end position="157"/>
    </location>
</feature>
<accession>E4UWK2</accession>
<comment type="similarity">
    <text evidence="2">Belongs to the archaeal/bacterial/fungal opsin family.</text>
</comment>
<dbReference type="SMART" id="SM01021">
    <property type="entry name" value="Bac_rhodopsin"/>
    <property type="match status" value="1"/>
</dbReference>
<dbReference type="SUPFAM" id="SSF81321">
    <property type="entry name" value="Family A G protein-coupled receptor-like"/>
    <property type="match status" value="1"/>
</dbReference>
<keyword evidence="3 6" id="KW-0812">Transmembrane</keyword>
<evidence type="ECO:0000313" key="8">
    <source>
        <dbReference type="Proteomes" id="UP000002669"/>
    </source>
</evidence>
<dbReference type="GeneID" id="10027437"/>
<comment type="subcellular location">
    <subcellularLocation>
        <location evidence="1">Membrane</location>
        <topology evidence="1">Multi-pass membrane protein</topology>
    </subcellularLocation>
</comment>
<dbReference type="InParanoid" id="E4UWK2"/>
<dbReference type="VEuPathDB" id="FungiDB:MGYG_04761"/>
<protein>
    <recommendedName>
        <fullName evidence="9">Heat shock protein 30</fullName>
    </recommendedName>
</protein>
<sequence>MSLSSNVITTLVDNADISISDEGTNWYWAATGIFSLSAVAFLVGSFVARNPNVRLQYYLSALSNYILSMAYFAMGANLGWVAVEVEFPRADQFIVIDNGIENPTRQVFWIRYAGWLLATPILMTQMLLLINAPLKLILHEVFMVSIVMITGLGAALIPNVYKWAYFVYGFFACAALGWTMLKSGYNHVRATMPSLKRVYLVFCIAASVVFLMYGVAWGVSEGGNALSPTGEAVFYGILDICGGPLYCGFLLWAAHRYYRKEVPQLPV</sequence>
<dbReference type="GO" id="GO:0005886">
    <property type="term" value="C:plasma membrane"/>
    <property type="evidence" value="ECO:0007669"/>
    <property type="project" value="TreeGrafter"/>
</dbReference>
<dbReference type="OrthoDB" id="536545at2759"/>
<keyword evidence="8" id="KW-1185">Reference proteome</keyword>
<feature type="transmembrane region" description="Helical" evidence="6">
    <location>
        <begin position="55"/>
        <end position="74"/>
    </location>
</feature>
<feature type="transmembrane region" description="Helical" evidence="6">
    <location>
        <begin position="163"/>
        <end position="185"/>
    </location>
</feature>
<feature type="transmembrane region" description="Helical" evidence="6">
    <location>
        <begin position="112"/>
        <end position="130"/>
    </location>
</feature>
<feature type="transmembrane region" description="Helical" evidence="6">
    <location>
        <begin position="197"/>
        <end position="220"/>
    </location>
</feature>
<feature type="transmembrane region" description="Helical" evidence="6">
    <location>
        <begin position="26"/>
        <end position="48"/>
    </location>
</feature>
<dbReference type="eggNOG" id="ENOG502RWTP">
    <property type="taxonomic scope" value="Eukaryota"/>
</dbReference>
<dbReference type="FunCoup" id="E4UWK2">
    <property type="interactions" value="87"/>
</dbReference>
<evidence type="ECO:0000256" key="5">
    <source>
        <dbReference type="ARBA" id="ARBA00023136"/>
    </source>
</evidence>
<reference evidence="8" key="1">
    <citation type="journal article" date="2012" name="MBio">
        <title>Comparative genome analysis of Trichophyton rubrum and related dermatophytes reveals candidate genes involved in infection.</title>
        <authorList>
            <person name="Martinez D.A."/>
            <person name="Oliver B.G."/>
            <person name="Graeser Y."/>
            <person name="Goldberg J.M."/>
            <person name="Li W."/>
            <person name="Martinez-Rossi N.M."/>
            <person name="Monod M."/>
            <person name="Shelest E."/>
            <person name="Barton R.C."/>
            <person name="Birch E."/>
            <person name="Brakhage A.A."/>
            <person name="Chen Z."/>
            <person name="Gurr S.J."/>
            <person name="Heiman D."/>
            <person name="Heitman J."/>
            <person name="Kosti I."/>
            <person name="Rossi A."/>
            <person name="Saif S."/>
            <person name="Samalova M."/>
            <person name="Saunders C.W."/>
            <person name="Shea T."/>
            <person name="Summerbell R.C."/>
            <person name="Xu J."/>
            <person name="Young S."/>
            <person name="Zeng Q."/>
            <person name="Birren B.W."/>
            <person name="Cuomo C.A."/>
            <person name="White T.C."/>
        </authorList>
    </citation>
    <scope>NUCLEOTIDE SEQUENCE [LARGE SCALE GENOMIC DNA]</scope>
    <source>
        <strain evidence="8">ATCC MYA-4604 / CBS 118893</strain>
    </source>
</reference>
<evidence type="ECO:0000256" key="1">
    <source>
        <dbReference type="ARBA" id="ARBA00004141"/>
    </source>
</evidence>
<keyword evidence="5 6" id="KW-0472">Membrane</keyword>
<dbReference type="CDD" id="cd15239">
    <property type="entry name" value="7tm_YRO2_fungal-like"/>
    <property type="match status" value="1"/>
</dbReference>